<feature type="region of interest" description="Disordered" evidence="6">
    <location>
        <begin position="1"/>
        <end position="72"/>
    </location>
</feature>
<keyword evidence="7" id="KW-1133">Transmembrane helix</keyword>
<evidence type="ECO:0000259" key="8">
    <source>
        <dbReference type="SMART" id="SM00563"/>
    </source>
</evidence>
<dbReference type="AlphaFoldDB" id="A0A5D8Z3Q8"/>
<evidence type="ECO:0000256" key="5">
    <source>
        <dbReference type="ARBA" id="ARBA00023315"/>
    </source>
</evidence>
<dbReference type="OrthoDB" id="9806880at2"/>
<keyword evidence="7" id="KW-0812">Transmembrane</keyword>
<evidence type="ECO:0000256" key="7">
    <source>
        <dbReference type="SAM" id="Phobius"/>
    </source>
</evidence>
<evidence type="ECO:0000313" key="9">
    <source>
        <dbReference type="EMBL" id="TZF89297.1"/>
    </source>
</evidence>
<keyword evidence="3 9" id="KW-0808">Transferase</keyword>
<organism evidence="9 10">
    <name type="scientific">Cognatilysobacter lacus</name>
    <dbReference type="NCBI Taxonomy" id="1643323"/>
    <lineage>
        <taxon>Bacteria</taxon>
        <taxon>Pseudomonadati</taxon>
        <taxon>Pseudomonadota</taxon>
        <taxon>Gammaproteobacteria</taxon>
        <taxon>Lysobacterales</taxon>
        <taxon>Lysobacteraceae</taxon>
        <taxon>Cognatilysobacter</taxon>
    </lineage>
</organism>
<keyword evidence="2" id="KW-0444">Lipid biosynthesis</keyword>
<feature type="transmembrane region" description="Helical" evidence="7">
    <location>
        <begin position="126"/>
        <end position="150"/>
    </location>
</feature>
<dbReference type="SMART" id="SM00563">
    <property type="entry name" value="PlsC"/>
    <property type="match status" value="1"/>
</dbReference>
<evidence type="ECO:0000256" key="2">
    <source>
        <dbReference type="ARBA" id="ARBA00022516"/>
    </source>
</evidence>
<keyword evidence="10" id="KW-1185">Reference proteome</keyword>
<feature type="compositionally biased region" description="Basic residues" evidence="6">
    <location>
        <begin position="35"/>
        <end position="54"/>
    </location>
</feature>
<accession>A0A5D8Z3Q8</accession>
<protein>
    <submittedName>
        <fullName evidence="9">1-acyl-sn-glycerol-3-phosphate acyltransferase</fullName>
    </submittedName>
</protein>
<gene>
    <name evidence="9" type="ORF">FW784_08885</name>
</gene>
<keyword evidence="5 9" id="KW-0012">Acyltransferase</keyword>
<dbReference type="SUPFAM" id="SSF69593">
    <property type="entry name" value="Glycerol-3-phosphate (1)-acyltransferase"/>
    <property type="match status" value="1"/>
</dbReference>
<dbReference type="PANTHER" id="PTHR10434:SF64">
    <property type="entry name" value="1-ACYL-SN-GLYCEROL-3-PHOSPHATE ACYLTRANSFERASE-RELATED"/>
    <property type="match status" value="1"/>
</dbReference>
<feature type="domain" description="Phospholipid/glycerol acyltransferase" evidence="8">
    <location>
        <begin position="188"/>
        <end position="300"/>
    </location>
</feature>
<name>A0A5D8Z3Q8_9GAMM</name>
<comment type="pathway">
    <text evidence="1">Lipid metabolism.</text>
</comment>
<evidence type="ECO:0000256" key="4">
    <source>
        <dbReference type="ARBA" id="ARBA00023098"/>
    </source>
</evidence>
<dbReference type="Pfam" id="PF01553">
    <property type="entry name" value="Acyltransferase"/>
    <property type="match status" value="1"/>
</dbReference>
<keyword evidence="4" id="KW-0443">Lipid metabolism</keyword>
<keyword evidence="7" id="KW-0472">Membrane</keyword>
<dbReference type="PANTHER" id="PTHR10434">
    <property type="entry name" value="1-ACYL-SN-GLYCEROL-3-PHOSPHATE ACYLTRANSFERASE"/>
    <property type="match status" value="1"/>
</dbReference>
<evidence type="ECO:0000313" key="10">
    <source>
        <dbReference type="Proteomes" id="UP000323164"/>
    </source>
</evidence>
<dbReference type="GO" id="GO:0003841">
    <property type="term" value="F:1-acylglycerol-3-phosphate O-acyltransferase activity"/>
    <property type="evidence" value="ECO:0007669"/>
    <property type="project" value="TreeGrafter"/>
</dbReference>
<dbReference type="Proteomes" id="UP000323164">
    <property type="component" value="Unassembled WGS sequence"/>
</dbReference>
<evidence type="ECO:0000256" key="1">
    <source>
        <dbReference type="ARBA" id="ARBA00005189"/>
    </source>
</evidence>
<feature type="compositionally biased region" description="Basic residues" evidence="6">
    <location>
        <begin position="1"/>
        <end position="13"/>
    </location>
</feature>
<dbReference type="GO" id="GO:0006654">
    <property type="term" value="P:phosphatidic acid biosynthetic process"/>
    <property type="evidence" value="ECO:0007669"/>
    <property type="project" value="TreeGrafter"/>
</dbReference>
<sequence>MREHPGHRRRVRARTTLVPAPAPPRAGRDPPACPRRWRHSHAHRHVDHARRPPRAVRAGAAHQGLHPTRRLHRRRRLRRPRLRHHRRMHRAAHRGVVGALGASLSAHRTGIASGVGGRRLRRVLRIVRVLALLVCALAVAVAQPCVMLVARRGHRAASVLPMLFHRTALRLLGLRVQVDGAPRADAQTAWLANHLSYLDVPVLGALLPARFVAKDEVRHWPLLGPLSRLQRTVFIGRRNVDAKAALDSMAGALAHGASLIVFPEGTTSDGDDVRPFRSPVFAMLGASPGVLVQPVTLAVTGPDAAARRAYAYIDDDTLATHLWAFLARARTDVRVTLHPPMRVDALGDHRKAAATAARVIVASALQAEPAAA</sequence>
<evidence type="ECO:0000256" key="3">
    <source>
        <dbReference type="ARBA" id="ARBA00022679"/>
    </source>
</evidence>
<dbReference type="InterPro" id="IPR002123">
    <property type="entry name" value="Plipid/glycerol_acylTrfase"/>
</dbReference>
<reference evidence="9 10" key="1">
    <citation type="submission" date="2019-08" db="EMBL/GenBank/DDBJ databases">
        <title>Draft genome sequence of Lysobacter sp. UKS-15.</title>
        <authorList>
            <person name="Im W.-T."/>
        </authorList>
    </citation>
    <scope>NUCLEOTIDE SEQUENCE [LARGE SCALE GENOMIC DNA]</scope>
    <source>
        <strain evidence="9 10">UKS-15</strain>
    </source>
</reference>
<dbReference type="CDD" id="cd07989">
    <property type="entry name" value="LPLAT_AGPAT-like"/>
    <property type="match status" value="1"/>
</dbReference>
<proteinExistence type="predicted"/>
<dbReference type="EMBL" id="VTRV01000086">
    <property type="protein sequence ID" value="TZF89297.1"/>
    <property type="molecule type" value="Genomic_DNA"/>
</dbReference>
<comment type="caution">
    <text evidence="9">The sequence shown here is derived from an EMBL/GenBank/DDBJ whole genome shotgun (WGS) entry which is preliminary data.</text>
</comment>
<evidence type="ECO:0000256" key="6">
    <source>
        <dbReference type="SAM" id="MobiDB-lite"/>
    </source>
</evidence>